<dbReference type="PROSITE" id="PS51257">
    <property type="entry name" value="PROKAR_LIPOPROTEIN"/>
    <property type="match status" value="1"/>
</dbReference>
<protein>
    <submittedName>
        <fullName evidence="1">Starch-binding associating with outer membrane</fullName>
    </submittedName>
</protein>
<dbReference type="AlphaFoldDB" id="A0A1I2SYJ4"/>
<dbReference type="InterPro" id="IPR011990">
    <property type="entry name" value="TPR-like_helical_dom_sf"/>
</dbReference>
<gene>
    <name evidence="1" type="ORF">SAMN04489864_101126</name>
</gene>
<organism evidence="1 2">
    <name type="scientific">Pedobacter insulae</name>
    <dbReference type="NCBI Taxonomy" id="414048"/>
    <lineage>
        <taxon>Bacteria</taxon>
        <taxon>Pseudomonadati</taxon>
        <taxon>Bacteroidota</taxon>
        <taxon>Sphingobacteriia</taxon>
        <taxon>Sphingobacteriales</taxon>
        <taxon>Sphingobacteriaceae</taxon>
        <taxon>Pedobacter</taxon>
    </lineage>
</organism>
<dbReference type="InterPro" id="IPR041662">
    <property type="entry name" value="SusD-like_2"/>
</dbReference>
<proteinExistence type="predicted"/>
<keyword evidence="2" id="KW-1185">Reference proteome</keyword>
<sequence length="526" mass="56248">MKKYFKYIMLGMVVMASSSCKDYLDINTNPNSLTSATPALVLPQAITGAASITNTFSQTFSDFAGYQANAGGFGGFGAVVTYDFGTGTGAGLWTATYDNANDFQYIIDNTADDASLTFSTSIARIMKSFAFERLVNQYNDVPYSDALKATASLTPKYDKAEDVYKACIAELDNAIAAIAAGQANAATQTIVATSDPLFGGNMDLWKKFANTVKLRMLIKMAGVPAQAAYATTAFAGMNTTLGFLTTDAINQPGYVKTERPSPIYSSLGFSGTGTNVNTSRIPTKWIFSFYNGTKLSDPARASIIYRSYPSTPINQLGDESTGVPAALSAGSAWFTGNNAATSLPGVVKGPTQGQPVMLAAESYFLQAEAYARGYLTGNAETAFNAGITESFTYLYKDATGAIAAGKNVAADVATYKTENATSPLVNFTLATTLPLKIEAIITQKYIALNMINNDEAFNEFRRTGFPKVQNGSLDPLLTFASRQSVSTHVDKLPTRILYPQVEYDLNPANAPAGINKFSSLIFWDLN</sequence>
<dbReference type="SUPFAM" id="SSF48452">
    <property type="entry name" value="TPR-like"/>
    <property type="match status" value="1"/>
</dbReference>
<dbReference type="Proteomes" id="UP000199666">
    <property type="component" value="Unassembled WGS sequence"/>
</dbReference>
<evidence type="ECO:0000313" key="2">
    <source>
        <dbReference type="Proteomes" id="UP000199666"/>
    </source>
</evidence>
<dbReference type="STRING" id="414048.SAMN04489864_101126"/>
<dbReference type="Pfam" id="PF12771">
    <property type="entry name" value="SusD-like_2"/>
    <property type="match status" value="1"/>
</dbReference>
<dbReference type="RefSeq" id="WP_090991622.1">
    <property type="nucleotide sequence ID" value="NZ_FOPP01000001.1"/>
</dbReference>
<name>A0A1I2SYJ4_9SPHI</name>
<dbReference type="Gene3D" id="1.25.40.390">
    <property type="match status" value="1"/>
</dbReference>
<reference evidence="1 2" key="1">
    <citation type="submission" date="2016-10" db="EMBL/GenBank/DDBJ databases">
        <authorList>
            <person name="de Groot N.N."/>
        </authorList>
    </citation>
    <scope>NUCLEOTIDE SEQUENCE [LARGE SCALE GENOMIC DNA]</scope>
    <source>
        <strain evidence="1 2">DSM 18684</strain>
    </source>
</reference>
<evidence type="ECO:0000313" key="1">
    <source>
        <dbReference type="EMBL" id="SFG57905.1"/>
    </source>
</evidence>
<dbReference type="EMBL" id="FOPP01000001">
    <property type="protein sequence ID" value="SFG57905.1"/>
    <property type="molecule type" value="Genomic_DNA"/>
</dbReference>
<dbReference type="OrthoDB" id="9766256at2"/>
<accession>A0A1I2SYJ4</accession>